<dbReference type="EMBL" id="FOMX01000002">
    <property type="protein sequence ID" value="SFD49241.1"/>
    <property type="molecule type" value="Genomic_DNA"/>
</dbReference>
<dbReference type="Gene3D" id="3.60.21.10">
    <property type="match status" value="1"/>
</dbReference>
<dbReference type="GO" id="GO:0009245">
    <property type="term" value="P:lipid A biosynthetic process"/>
    <property type="evidence" value="ECO:0007669"/>
    <property type="project" value="TreeGrafter"/>
</dbReference>
<dbReference type="GO" id="GO:0016020">
    <property type="term" value="C:membrane"/>
    <property type="evidence" value="ECO:0007669"/>
    <property type="project" value="GOC"/>
</dbReference>
<keyword evidence="8" id="KW-1185">Reference proteome</keyword>
<keyword evidence="5" id="KW-0472">Membrane</keyword>
<dbReference type="InterPro" id="IPR004843">
    <property type="entry name" value="Calcineurin-like_PHP"/>
</dbReference>
<feature type="transmembrane region" description="Helical" evidence="5">
    <location>
        <begin position="28"/>
        <end position="47"/>
    </location>
</feature>
<organism evidence="7 8">
    <name type="scientific">Nannocystis exedens</name>
    <dbReference type="NCBI Taxonomy" id="54"/>
    <lineage>
        <taxon>Bacteria</taxon>
        <taxon>Pseudomonadati</taxon>
        <taxon>Myxococcota</taxon>
        <taxon>Polyangia</taxon>
        <taxon>Nannocystales</taxon>
        <taxon>Nannocystaceae</taxon>
        <taxon>Nannocystis</taxon>
    </lineage>
</organism>
<comment type="cofactor">
    <cofactor evidence="1">
        <name>a divalent metal cation</name>
        <dbReference type="ChEBI" id="CHEBI:60240"/>
    </cofactor>
</comment>
<keyword evidence="5" id="KW-0812">Transmembrane</keyword>
<gene>
    <name evidence="7" type="ORF">SAMN02745121_00228</name>
</gene>
<dbReference type="Pfam" id="PF00149">
    <property type="entry name" value="Metallophos"/>
    <property type="match status" value="1"/>
</dbReference>
<protein>
    <recommendedName>
        <fullName evidence="6">Calcineurin-like phosphoesterase domain-containing protein</fullName>
    </recommendedName>
</protein>
<evidence type="ECO:0000259" key="6">
    <source>
        <dbReference type="Pfam" id="PF00149"/>
    </source>
</evidence>
<keyword evidence="3" id="KW-0378">Hydrolase</keyword>
<sequence>MRSLRKGRRASDRAGGLLKIEGMSLSRMVVFLGLVLTVSAGIHYYLWARLVRDIGWPAPWGRVLGWGIVALALAFPLFQMASRSLPREVASPISWVVYGWLGLMFLLFVLLIPADLVRGIAWLIERLAGTPADPARRQFLARLFGGLVGAGALGAAGYGVWSVLRPIAVKPVTVPLANLPDPFAGFVIAQITDVHVGPTIGRAFLEELVAKTNAMEPDVVAITGDLVDGSVARLGHLLEPLSRLKARHGVYFVTGNHEYFSGAAEWVAHLATLGVRVLRNERVSIEKDGAALDLAGIDDPTGGNFLPDHGPDLARALAGRDPARPLVLLAHQPRQVQEAADHGVSLQLSGHTHGGQIFPFNFLVPLQQPFVAGLHRVRDTAIYVSRGTGYWGPPMRVGAPAELTRIELARA</sequence>
<keyword evidence="2" id="KW-0479">Metal-binding</keyword>
<dbReference type="AlphaFoldDB" id="A0A1I1SSD6"/>
<accession>A0A1I1SSD6</accession>
<feature type="transmembrane region" description="Helical" evidence="5">
    <location>
        <begin position="59"/>
        <end position="81"/>
    </location>
</feature>
<evidence type="ECO:0000256" key="1">
    <source>
        <dbReference type="ARBA" id="ARBA00001968"/>
    </source>
</evidence>
<dbReference type="Proteomes" id="UP000199400">
    <property type="component" value="Unassembled WGS sequence"/>
</dbReference>
<evidence type="ECO:0000256" key="4">
    <source>
        <dbReference type="ARBA" id="ARBA00061089"/>
    </source>
</evidence>
<dbReference type="STRING" id="54.SAMN02745121_00228"/>
<dbReference type="PANTHER" id="PTHR31302">
    <property type="entry name" value="TRANSMEMBRANE PROTEIN WITH METALLOPHOSPHOESTERASE DOMAIN-RELATED"/>
    <property type="match status" value="1"/>
</dbReference>
<evidence type="ECO:0000256" key="2">
    <source>
        <dbReference type="ARBA" id="ARBA00022723"/>
    </source>
</evidence>
<dbReference type="GO" id="GO:0046872">
    <property type="term" value="F:metal ion binding"/>
    <property type="evidence" value="ECO:0007669"/>
    <property type="project" value="UniProtKB-KW"/>
</dbReference>
<dbReference type="GO" id="GO:0008758">
    <property type="term" value="F:UDP-2,3-diacylglucosamine hydrolase activity"/>
    <property type="evidence" value="ECO:0007669"/>
    <property type="project" value="TreeGrafter"/>
</dbReference>
<dbReference type="FunFam" id="3.60.21.10:FF:000028">
    <property type="entry name" value="Putative metallophosphoesterase"/>
    <property type="match status" value="1"/>
</dbReference>
<keyword evidence="5" id="KW-1133">Transmembrane helix</keyword>
<feature type="domain" description="Calcineurin-like phosphoesterase" evidence="6">
    <location>
        <begin position="187"/>
        <end position="354"/>
    </location>
</feature>
<evidence type="ECO:0000256" key="3">
    <source>
        <dbReference type="ARBA" id="ARBA00022801"/>
    </source>
</evidence>
<name>A0A1I1SSD6_9BACT</name>
<dbReference type="SUPFAM" id="SSF56300">
    <property type="entry name" value="Metallo-dependent phosphatases"/>
    <property type="match status" value="1"/>
</dbReference>
<dbReference type="InterPro" id="IPR029052">
    <property type="entry name" value="Metallo-depent_PP-like"/>
</dbReference>
<feature type="transmembrane region" description="Helical" evidence="5">
    <location>
        <begin position="139"/>
        <end position="161"/>
    </location>
</feature>
<evidence type="ECO:0000313" key="7">
    <source>
        <dbReference type="EMBL" id="SFD49241.1"/>
    </source>
</evidence>
<dbReference type="PANTHER" id="PTHR31302:SF31">
    <property type="entry name" value="PHOSPHODIESTERASE YAEI"/>
    <property type="match status" value="1"/>
</dbReference>
<reference evidence="8" key="1">
    <citation type="submission" date="2016-10" db="EMBL/GenBank/DDBJ databases">
        <authorList>
            <person name="Varghese N."/>
            <person name="Submissions S."/>
        </authorList>
    </citation>
    <scope>NUCLEOTIDE SEQUENCE [LARGE SCALE GENOMIC DNA]</scope>
    <source>
        <strain evidence="8">ATCC 25963</strain>
    </source>
</reference>
<evidence type="ECO:0000256" key="5">
    <source>
        <dbReference type="SAM" id="Phobius"/>
    </source>
</evidence>
<dbReference type="InterPro" id="IPR051158">
    <property type="entry name" value="Metallophosphoesterase_sf"/>
</dbReference>
<proteinExistence type="inferred from homology"/>
<feature type="transmembrane region" description="Helical" evidence="5">
    <location>
        <begin position="93"/>
        <end position="112"/>
    </location>
</feature>
<comment type="similarity">
    <text evidence="4">Belongs to the metallophosphoesterase superfamily.</text>
</comment>
<dbReference type="CDD" id="cd07385">
    <property type="entry name" value="MPP_YkuE_C"/>
    <property type="match status" value="1"/>
</dbReference>
<evidence type="ECO:0000313" key="8">
    <source>
        <dbReference type="Proteomes" id="UP000199400"/>
    </source>
</evidence>